<evidence type="ECO:0000259" key="3">
    <source>
        <dbReference type="Pfam" id="PF14392"/>
    </source>
</evidence>
<name>A0ABR0PJR3_GOSAR</name>
<dbReference type="Proteomes" id="UP001358586">
    <property type="component" value="Chromosome 6"/>
</dbReference>
<evidence type="ECO:0000313" key="4">
    <source>
        <dbReference type="EMBL" id="KAK5824560.1"/>
    </source>
</evidence>
<dbReference type="InterPro" id="IPR025558">
    <property type="entry name" value="DUF4283"/>
</dbReference>
<dbReference type="Pfam" id="PF14392">
    <property type="entry name" value="zf-CCHC_4"/>
    <property type="match status" value="1"/>
</dbReference>
<evidence type="ECO:0000313" key="5">
    <source>
        <dbReference type="Proteomes" id="UP001358586"/>
    </source>
</evidence>
<dbReference type="EMBL" id="JARKNE010000006">
    <property type="protein sequence ID" value="KAK5824560.1"/>
    <property type="molecule type" value="Genomic_DNA"/>
</dbReference>
<feature type="region of interest" description="Disordered" evidence="1">
    <location>
        <begin position="271"/>
        <end position="290"/>
    </location>
</feature>
<dbReference type="InterPro" id="IPR040256">
    <property type="entry name" value="At4g02000-like"/>
</dbReference>
<dbReference type="PANTHER" id="PTHR31286:SF153">
    <property type="entry name" value="DUF4283 DOMAIN PROTEIN"/>
    <property type="match status" value="1"/>
</dbReference>
<gene>
    <name evidence="4" type="ORF">PVK06_019340</name>
</gene>
<feature type="domain" description="DUF4283" evidence="2">
    <location>
        <begin position="37"/>
        <end position="112"/>
    </location>
</feature>
<comment type="caution">
    <text evidence="4">The sequence shown here is derived from an EMBL/GenBank/DDBJ whole genome shotgun (WGS) entry which is preliminary data.</text>
</comment>
<dbReference type="InterPro" id="IPR025836">
    <property type="entry name" value="Zn_knuckle_CX2CX4HX4C"/>
</dbReference>
<keyword evidence="5" id="KW-1185">Reference proteome</keyword>
<reference evidence="4 5" key="1">
    <citation type="submission" date="2023-03" db="EMBL/GenBank/DDBJ databases">
        <title>WGS of Gossypium arboreum.</title>
        <authorList>
            <person name="Yu D."/>
        </authorList>
    </citation>
    <scope>NUCLEOTIDE SEQUENCE [LARGE SCALE GENOMIC DNA]</scope>
    <source>
        <tissue evidence="4">Leaf</tissue>
    </source>
</reference>
<evidence type="ECO:0000256" key="1">
    <source>
        <dbReference type="SAM" id="MobiDB-lite"/>
    </source>
</evidence>
<feature type="domain" description="Zinc knuckle CX2CX4HX4C" evidence="3">
    <location>
        <begin position="176"/>
        <end position="223"/>
    </location>
</feature>
<evidence type="ECO:0000259" key="2">
    <source>
        <dbReference type="Pfam" id="PF14111"/>
    </source>
</evidence>
<protein>
    <recommendedName>
        <fullName evidence="6">CCHC-type domain-containing protein</fullName>
    </recommendedName>
</protein>
<accession>A0ABR0PJR3</accession>
<dbReference type="Pfam" id="PF14111">
    <property type="entry name" value="DUF4283"/>
    <property type="match status" value="1"/>
</dbReference>
<organism evidence="4 5">
    <name type="scientific">Gossypium arboreum</name>
    <name type="common">Tree cotton</name>
    <name type="synonym">Gossypium nanking</name>
    <dbReference type="NCBI Taxonomy" id="29729"/>
    <lineage>
        <taxon>Eukaryota</taxon>
        <taxon>Viridiplantae</taxon>
        <taxon>Streptophyta</taxon>
        <taxon>Embryophyta</taxon>
        <taxon>Tracheophyta</taxon>
        <taxon>Spermatophyta</taxon>
        <taxon>Magnoliopsida</taxon>
        <taxon>eudicotyledons</taxon>
        <taxon>Gunneridae</taxon>
        <taxon>Pentapetalae</taxon>
        <taxon>rosids</taxon>
        <taxon>malvids</taxon>
        <taxon>Malvales</taxon>
        <taxon>Malvaceae</taxon>
        <taxon>Malvoideae</taxon>
        <taxon>Gossypium</taxon>
    </lineage>
</organism>
<evidence type="ECO:0008006" key="6">
    <source>
        <dbReference type="Google" id="ProtNLM"/>
    </source>
</evidence>
<proteinExistence type="predicted"/>
<sequence length="310" mass="36019">MAEVNVVGADLANLQIMEEEDEPLVLNGDAVSTDLNYELCLVGRLLIESIVNFSLLKNTMADLWHPLQGVSITEMEDRRILFRFYSEVDLKLVVDGMPWFFNRHLIVFHRVQRREIPSAIPLWTTVFWVQVHNLPSGFFIEGMARQLRNFIGMFYEYDAALITKGVTKYMRIRVLLDVQSPLKRKKKICTGRNQCIYVLFQYEKLPLFCFLCGRLGHGENFCPIRLTLKRRARRYTKKLIEWRRDDEMGMLKERGVDAKLEDMAIDYMDGKKRQRHNTEGSSTDISWGPVEEGLNNTLSAAAFKQANQAQ</sequence>
<dbReference type="PANTHER" id="PTHR31286">
    <property type="entry name" value="GLYCINE-RICH CELL WALL STRUCTURAL PROTEIN 1.8-LIKE"/>
    <property type="match status" value="1"/>
</dbReference>